<keyword evidence="2" id="KW-1185">Reference proteome</keyword>
<dbReference type="EMBL" id="MQUQ01000031">
    <property type="protein sequence ID" value="OLZ43621.1"/>
    <property type="molecule type" value="Genomic_DNA"/>
</dbReference>
<dbReference type="AlphaFoldDB" id="A0A1R0KES8"/>
<gene>
    <name evidence="1" type="ORF">BS329_38860</name>
</gene>
<comment type="caution">
    <text evidence="1">The sequence shown here is derived from an EMBL/GenBank/DDBJ whole genome shotgun (WGS) entry which is preliminary data.</text>
</comment>
<protein>
    <submittedName>
        <fullName evidence="1">Uncharacterized protein</fullName>
    </submittedName>
</protein>
<evidence type="ECO:0000313" key="2">
    <source>
        <dbReference type="Proteomes" id="UP000187486"/>
    </source>
</evidence>
<organism evidence="1 2">
    <name type="scientific">Amycolatopsis coloradensis</name>
    <dbReference type="NCBI Taxonomy" id="76021"/>
    <lineage>
        <taxon>Bacteria</taxon>
        <taxon>Bacillati</taxon>
        <taxon>Actinomycetota</taxon>
        <taxon>Actinomycetes</taxon>
        <taxon>Pseudonocardiales</taxon>
        <taxon>Pseudonocardiaceae</taxon>
        <taxon>Amycolatopsis</taxon>
    </lineage>
</organism>
<name>A0A1R0KES8_9PSEU</name>
<sequence length="89" mass="10247">MPDDPDPDLLRELRQRELDGERTLVEIGPFTALVLIAALQTAHDYPLFRRYGRELYWRVVAQLGPALGDDPVIRQVISEGEPPSWRTDY</sequence>
<proteinExistence type="predicted"/>
<evidence type="ECO:0000313" key="1">
    <source>
        <dbReference type="EMBL" id="OLZ43621.1"/>
    </source>
</evidence>
<dbReference type="RefSeq" id="WP_076168273.1">
    <property type="nucleotide sequence ID" value="NZ_JBEZVB010000047.1"/>
</dbReference>
<accession>A0A1R0KES8</accession>
<dbReference type="Proteomes" id="UP000187486">
    <property type="component" value="Unassembled WGS sequence"/>
</dbReference>
<reference evidence="1 2" key="1">
    <citation type="submission" date="2016-01" db="EMBL/GenBank/DDBJ databases">
        <title>Amycolatopsis coloradensis genome sequencing and assembly.</title>
        <authorList>
            <person name="Mayilraj S."/>
        </authorList>
    </citation>
    <scope>NUCLEOTIDE SEQUENCE [LARGE SCALE GENOMIC DNA]</scope>
    <source>
        <strain evidence="1 2">DSM 44225</strain>
    </source>
</reference>
<dbReference type="STRING" id="76021.BS329_38860"/>